<dbReference type="SMART" id="SM00382">
    <property type="entry name" value="AAA"/>
    <property type="match status" value="1"/>
</dbReference>
<organism evidence="12 13">
    <name type="scientific">Amycolatopsis vancoresmycina DSM 44592</name>
    <dbReference type="NCBI Taxonomy" id="1292037"/>
    <lineage>
        <taxon>Bacteria</taxon>
        <taxon>Bacillati</taxon>
        <taxon>Actinomycetota</taxon>
        <taxon>Actinomycetes</taxon>
        <taxon>Pseudonocardiales</taxon>
        <taxon>Pseudonocardiaceae</taxon>
        <taxon>Amycolatopsis</taxon>
    </lineage>
</organism>
<dbReference type="PATRIC" id="fig|1292037.4.peg.2105"/>
<evidence type="ECO:0000256" key="9">
    <source>
        <dbReference type="SAM" id="Phobius"/>
    </source>
</evidence>
<feature type="transmembrane region" description="Helical" evidence="9">
    <location>
        <begin position="36"/>
        <end position="56"/>
    </location>
</feature>
<evidence type="ECO:0000256" key="1">
    <source>
        <dbReference type="ARBA" id="ARBA00004651"/>
    </source>
</evidence>
<dbReference type="InterPro" id="IPR003593">
    <property type="entry name" value="AAA+_ATPase"/>
</dbReference>
<keyword evidence="13" id="KW-1185">Reference proteome</keyword>
<dbReference type="eggNOG" id="COG1132">
    <property type="taxonomic scope" value="Bacteria"/>
</dbReference>
<dbReference type="Gene3D" id="3.40.50.300">
    <property type="entry name" value="P-loop containing nucleotide triphosphate hydrolases"/>
    <property type="match status" value="1"/>
</dbReference>
<evidence type="ECO:0000256" key="2">
    <source>
        <dbReference type="ARBA" id="ARBA00022448"/>
    </source>
</evidence>
<evidence type="ECO:0000256" key="6">
    <source>
        <dbReference type="ARBA" id="ARBA00022840"/>
    </source>
</evidence>
<name>R1HYE2_9PSEU</name>
<evidence type="ECO:0000256" key="8">
    <source>
        <dbReference type="ARBA" id="ARBA00023136"/>
    </source>
</evidence>
<dbReference type="InterPro" id="IPR011527">
    <property type="entry name" value="ABC1_TM_dom"/>
</dbReference>
<feature type="transmembrane region" description="Helical" evidence="9">
    <location>
        <begin position="147"/>
        <end position="174"/>
    </location>
</feature>
<dbReference type="Pfam" id="PF00005">
    <property type="entry name" value="ABC_tran"/>
    <property type="match status" value="1"/>
</dbReference>
<dbReference type="EMBL" id="AOUO01000131">
    <property type="protein sequence ID" value="EOD68520.1"/>
    <property type="molecule type" value="Genomic_DNA"/>
</dbReference>
<comment type="subcellular location">
    <subcellularLocation>
        <location evidence="1">Cell membrane</location>
        <topology evidence="1">Multi-pass membrane protein</topology>
    </subcellularLocation>
</comment>
<dbReference type="InterPro" id="IPR027417">
    <property type="entry name" value="P-loop_NTPase"/>
</dbReference>
<feature type="transmembrane region" description="Helical" evidence="9">
    <location>
        <begin position="113"/>
        <end position="135"/>
    </location>
</feature>
<dbReference type="GO" id="GO:0015421">
    <property type="term" value="F:ABC-type oligopeptide transporter activity"/>
    <property type="evidence" value="ECO:0007669"/>
    <property type="project" value="TreeGrafter"/>
</dbReference>
<evidence type="ECO:0000313" key="12">
    <source>
        <dbReference type="EMBL" id="EOD68520.1"/>
    </source>
</evidence>
<dbReference type="SUPFAM" id="SSF90123">
    <property type="entry name" value="ABC transporter transmembrane region"/>
    <property type="match status" value="1"/>
</dbReference>
<dbReference type="FunFam" id="3.40.50.300:FF:000854">
    <property type="entry name" value="Multidrug ABC transporter ATP-binding protein"/>
    <property type="match status" value="1"/>
</dbReference>
<dbReference type="CDD" id="cd18548">
    <property type="entry name" value="ABC_6TM_Tm287_like"/>
    <property type="match status" value="1"/>
</dbReference>
<evidence type="ECO:0000313" key="13">
    <source>
        <dbReference type="Proteomes" id="UP000014139"/>
    </source>
</evidence>
<evidence type="ECO:0000259" key="11">
    <source>
        <dbReference type="PROSITE" id="PS50929"/>
    </source>
</evidence>
<protein>
    <submittedName>
        <fullName evidence="12">ABC transporter-like protein</fullName>
    </submittedName>
</protein>
<reference evidence="12 13" key="1">
    <citation type="submission" date="2013-02" db="EMBL/GenBank/DDBJ databases">
        <title>Draft genome sequence of Amycolatopsis vancoresmycina strain DSM 44592T.</title>
        <authorList>
            <person name="Kumar S."/>
            <person name="Kaur N."/>
            <person name="Kaur C."/>
            <person name="Raghava G.P.S."/>
            <person name="Mayilraj S."/>
        </authorList>
    </citation>
    <scope>NUCLEOTIDE SEQUENCE [LARGE SCALE GENOMIC DNA]</scope>
    <source>
        <strain evidence="12 13">DSM 44592</strain>
    </source>
</reference>
<dbReference type="PROSITE" id="PS50929">
    <property type="entry name" value="ABC_TM1F"/>
    <property type="match status" value="1"/>
</dbReference>
<dbReference type="AlphaFoldDB" id="R1HYE2"/>
<keyword evidence="2" id="KW-0813">Transport</keyword>
<dbReference type="InterPro" id="IPR003439">
    <property type="entry name" value="ABC_transporter-like_ATP-bd"/>
</dbReference>
<keyword evidence="7 9" id="KW-1133">Transmembrane helix</keyword>
<evidence type="ECO:0000256" key="7">
    <source>
        <dbReference type="ARBA" id="ARBA00022989"/>
    </source>
</evidence>
<feature type="domain" description="ABC transmembrane type-1" evidence="11">
    <location>
        <begin position="1"/>
        <end position="176"/>
    </location>
</feature>
<accession>R1HYE2</accession>
<comment type="caution">
    <text evidence="12">The sequence shown here is derived from an EMBL/GenBank/DDBJ whole genome shotgun (WGS) entry which is preliminary data.</text>
</comment>
<sequence length="453" mass="47978">MQLILYTTLAMLLTAPFVGIGGIVLAVRQDAPSSLVLLVAVPVGALTIGLLIRQMVPASRLLQRFVDAVNRVMREQITGIRVIRAFVRDENERLRFAEANTDLMGVGIRLGRVQAFFGATSLFISNVAAVAVLAIGGHRVVEGGLQLGSLIAFLTYLTLTLGAVTQGLSVFMMAPRAKVSAGRITEVLVTEPSIAEPATPVTVEHWRGDLELDGVTFGYPGAEVPVLRGVSLAARPGRTTAIIGSTGSGKTTLINVMARLLEVDEGAVRIDGADVREVARRDLSELVGLVPQRAYLFAGTVADNLRYGNPAADEAQLWHALEVAQAAEFVRAMPEGLDTVIGQGGSTVSGGQRQRLAIARVLLARPRVYLFDDAFSALDNATEVAVRSALAREIGDATQVIVAQRVSTIRAAETIVVLEAGRVEATGTHEELLATSATYAQIVDSQLTVGEAA</sequence>
<evidence type="ECO:0000256" key="4">
    <source>
        <dbReference type="ARBA" id="ARBA00022692"/>
    </source>
</evidence>
<dbReference type="PROSITE" id="PS00211">
    <property type="entry name" value="ABC_TRANSPORTER_1"/>
    <property type="match status" value="1"/>
</dbReference>
<keyword evidence="8 9" id="KW-0472">Membrane</keyword>
<dbReference type="Proteomes" id="UP000014139">
    <property type="component" value="Unassembled WGS sequence"/>
</dbReference>
<dbReference type="InterPro" id="IPR017871">
    <property type="entry name" value="ABC_transporter-like_CS"/>
</dbReference>
<keyword evidence="3" id="KW-1003">Cell membrane</keyword>
<evidence type="ECO:0000256" key="3">
    <source>
        <dbReference type="ARBA" id="ARBA00022475"/>
    </source>
</evidence>
<gene>
    <name evidence="12" type="ORF">H480_10980</name>
</gene>
<dbReference type="GO" id="GO:0005886">
    <property type="term" value="C:plasma membrane"/>
    <property type="evidence" value="ECO:0007669"/>
    <property type="project" value="UniProtKB-SubCell"/>
</dbReference>
<dbReference type="InterPro" id="IPR039421">
    <property type="entry name" value="Type_1_exporter"/>
</dbReference>
<keyword evidence="5" id="KW-0547">Nucleotide-binding</keyword>
<dbReference type="Pfam" id="PF00664">
    <property type="entry name" value="ABC_membrane"/>
    <property type="match status" value="1"/>
</dbReference>
<dbReference type="GO" id="GO:0005524">
    <property type="term" value="F:ATP binding"/>
    <property type="evidence" value="ECO:0007669"/>
    <property type="project" value="UniProtKB-KW"/>
</dbReference>
<dbReference type="GO" id="GO:0016887">
    <property type="term" value="F:ATP hydrolysis activity"/>
    <property type="evidence" value="ECO:0007669"/>
    <property type="project" value="InterPro"/>
</dbReference>
<evidence type="ECO:0000256" key="5">
    <source>
        <dbReference type="ARBA" id="ARBA00022741"/>
    </source>
</evidence>
<dbReference type="PANTHER" id="PTHR43394">
    <property type="entry name" value="ATP-DEPENDENT PERMEASE MDL1, MITOCHONDRIAL"/>
    <property type="match status" value="1"/>
</dbReference>
<dbReference type="RefSeq" id="WP_003071804.1">
    <property type="nucleotide sequence ID" value="NZ_AOUO01000131.1"/>
</dbReference>
<keyword evidence="6" id="KW-0067">ATP-binding</keyword>
<dbReference type="PROSITE" id="PS50893">
    <property type="entry name" value="ABC_TRANSPORTER_2"/>
    <property type="match status" value="1"/>
</dbReference>
<feature type="domain" description="ABC transporter" evidence="10">
    <location>
        <begin position="210"/>
        <end position="445"/>
    </location>
</feature>
<evidence type="ECO:0000259" key="10">
    <source>
        <dbReference type="PROSITE" id="PS50893"/>
    </source>
</evidence>
<dbReference type="SUPFAM" id="SSF52540">
    <property type="entry name" value="P-loop containing nucleoside triphosphate hydrolases"/>
    <property type="match status" value="1"/>
</dbReference>
<keyword evidence="4 9" id="KW-0812">Transmembrane</keyword>
<proteinExistence type="predicted"/>
<dbReference type="InterPro" id="IPR036640">
    <property type="entry name" value="ABC1_TM_sf"/>
</dbReference>
<dbReference type="Gene3D" id="1.20.1560.10">
    <property type="entry name" value="ABC transporter type 1, transmembrane domain"/>
    <property type="match status" value="1"/>
</dbReference>
<dbReference type="PANTHER" id="PTHR43394:SF1">
    <property type="entry name" value="ATP-BINDING CASSETTE SUB-FAMILY B MEMBER 10, MITOCHONDRIAL"/>
    <property type="match status" value="1"/>
</dbReference>